<reference evidence="4" key="1">
    <citation type="journal article" date="2020" name="Stud. Mycol.">
        <title>101 Dothideomycetes genomes: a test case for predicting lifestyles and emergence of pathogens.</title>
        <authorList>
            <person name="Haridas S."/>
            <person name="Albert R."/>
            <person name="Binder M."/>
            <person name="Bloem J."/>
            <person name="Labutti K."/>
            <person name="Salamov A."/>
            <person name="Andreopoulos B."/>
            <person name="Baker S."/>
            <person name="Barry K."/>
            <person name="Bills G."/>
            <person name="Bluhm B."/>
            <person name="Cannon C."/>
            <person name="Castanera R."/>
            <person name="Culley D."/>
            <person name="Daum C."/>
            <person name="Ezra D."/>
            <person name="Gonzalez J."/>
            <person name="Henrissat B."/>
            <person name="Kuo A."/>
            <person name="Liang C."/>
            <person name="Lipzen A."/>
            <person name="Lutzoni F."/>
            <person name="Magnuson J."/>
            <person name="Mondo S."/>
            <person name="Nolan M."/>
            <person name="Ohm R."/>
            <person name="Pangilinan J."/>
            <person name="Park H.-J."/>
            <person name="Ramirez L."/>
            <person name="Alfaro M."/>
            <person name="Sun H."/>
            <person name="Tritt A."/>
            <person name="Yoshinaga Y."/>
            <person name="Zwiers L.-H."/>
            <person name="Turgeon B."/>
            <person name="Goodwin S."/>
            <person name="Spatafora J."/>
            <person name="Crous P."/>
            <person name="Grigoriev I."/>
        </authorList>
    </citation>
    <scope>NUCLEOTIDE SEQUENCE</scope>
    <source>
        <strain evidence="4">CBS 122368</strain>
    </source>
</reference>
<gene>
    <name evidence="4" type="ORF">BU26DRAFT_513046</name>
</gene>
<accession>A0A6A6J2S5</accession>
<feature type="domain" description="NmrA-like" evidence="3">
    <location>
        <begin position="5"/>
        <end position="131"/>
    </location>
</feature>
<organism evidence="4 5">
    <name type="scientific">Trematosphaeria pertusa</name>
    <dbReference type="NCBI Taxonomy" id="390896"/>
    <lineage>
        <taxon>Eukaryota</taxon>
        <taxon>Fungi</taxon>
        <taxon>Dikarya</taxon>
        <taxon>Ascomycota</taxon>
        <taxon>Pezizomycotina</taxon>
        <taxon>Dothideomycetes</taxon>
        <taxon>Pleosporomycetidae</taxon>
        <taxon>Pleosporales</taxon>
        <taxon>Massarineae</taxon>
        <taxon>Trematosphaeriaceae</taxon>
        <taxon>Trematosphaeria</taxon>
    </lineage>
</organism>
<dbReference type="InterPro" id="IPR036291">
    <property type="entry name" value="NAD(P)-bd_dom_sf"/>
</dbReference>
<sequence>MAIQNVALIGGTGTVGAPILEALKSSSFKLSVLNRASSKSTYPDTHVITIPDDLNVTRVAQAFKENSIDALIIAIAGSRVAESKKLIEAAFKGGVKRLIPADFGSCDSADEKTNEILPLMAGKKVIRDYLISLQDVERGTRGKMSWTSLITGHFFDYGLTCGLLKFNVAGRKAYILDGGDIKFSASNLSFIANAVVRVLEKPDETQNRILYVHGLYVTQNEVLAALEKATGNTWEKIPQSSEEELAKERPKMAAGDKEAVEEIVAVWGIVASDWKQRKGFANEMLGLREDDLEETVRRAVGKM</sequence>
<evidence type="ECO:0000256" key="1">
    <source>
        <dbReference type="ARBA" id="ARBA00022857"/>
    </source>
</evidence>
<dbReference type="EMBL" id="ML987189">
    <property type="protein sequence ID" value="KAF2256210.1"/>
    <property type="molecule type" value="Genomic_DNA"/>
</dbReference>
<dbReference type="GeneID" id="54580868"/>
<dbReference type="SUPFAM" id="SSF51735">
    <property type="entry name" value="NAD(P)-binding Rossmann-fold domains"/>
    <property type="match status" value="1"/>
</dbReference>
<dbReference type="RefSeq" id="XP_033691214.1">
    <property type="nucleotide sequence ID" value="XM_033827538.1"/>
</dbReference>
<proteinExistence type="predicted"/>
<dbReference type="AlphaFoldDB" id="A0A6A6J2S5"/>
<evidence type="ECO:0000313" key="5">
    <source>
        <dbReference type="Proteomes" id="UP000800094"/>
    </source>
</evidence>
<dbReference type="PANTHER" id="PTHR47706:SF9">
    <property type="entry name" value="NMRA-LIKE DOMAIN-CONTAINING PROTEIN-RELATED"/>
    <property type="match status" value="1"/>
</dbReference>
<dbReference type="OrthoDB" id="9984533at2759"/>
<dbReference type="GO" id="GO:0016491">
    <property type="term" value="F:oxidoreductase activity"/>
    <property type="evidence" value="ECO:0007669"/>
    <property type="project" value="UniProtKB-KW"/>
</dbReference>
<dbReference type="Pfam" id="PF05368">
    <property type="entry name" value="NmrA"/>
    <property type="match status" value="1"/>
</dbReference>
<dbReference type="Gene3D" id="3.40.50.720">
    <property type="entry name" value="NAD(P)-binding Rossmann-like Domain"/>
    <property type="match status" value="1"/>
</dbReference>
<dbReference type="InterPro" id="IPR045312">
    <property type="entry name" value="PCBER-like"/>
</dbReference>
<dbReference type="InterPro" id="IPR008030">
    <property type="entry name" value="NmrA-like"/>
</dbReference>
<keyword evidence="5" id="KW-1185">Reference proteome</keyword>
<dbReference type="Proteomes" id="UP000800094">
    <property type="component" value="Unassembled WGS sequence"/>
</dbReference>
<evidence type="ECO:0000256" key="2">
    <source>
        <dbReference type="ARBA" id="ARBA00023002"/>
    </source>
</evidence>
<protein>
    <submittedName>
        <fullName evidence="4">NAD(P)-binding protein</fullName>
    </submittedName>
</protein>
<dbReference type="PANTHER" id="PTHR47706">
    <property type="entry name" value="NMRA-LIKE FAMILY PROTEIN"/>
    <property type="match status" value="1"/>
</dbReference>
<dbReference type="Gene3D" id="3.90.25.10">
    <property type="entry name" value="UDP-galactose 4-epimerase, domain 1"/>
    <property type="match status" value="1"/>
</dbReference>
<evidence type="ECO:0000259" key="3">
    <source>
        <dbReference type="Pfam" id="PF05368"/>
    </source>
</evidence>
<name>A0A6A6J2S5_9PLEO</name>
<dbReference type="InterPro" id="IPR051609">
    <property type="entry name" value="NmrA/Isoflavone_reductase-like"/>
</dbReference>
<evidence type="ECO:0000313" key="4">
    <source>
        <dbReference type="EMBL" id="KAF2256210.1"/>
    </source>
</evidence>
<dbReference type="CDD" id="cd05259">
    <property type="entry name" value="PCBER_SDR_a"/>
    <property type="match status" value="1"/>
</dbReference>
<keyword evidence="1" id="KW-0521">NADP</keyword>
<keyword evidence="2" id="KW-0560">Oxidoreductase</keyword>